<dbReference type="EMBL" id="JACJJC010000003">
    <property type="protein sequence ID" value="MBM6703426.1"/>
    <property type="molecule type" value="Genomic_DNA"/>
</dbReference>
<keyword evidence="2" id="KW-1185">Reference proteome</keyword>
<protein>
    <submittedName>
        <fullName evidence="1">Uncharacterized protein</fullName>
    </submittedName>
</protein>
<evidence type="ECO:0000313" key="2">
    <source>
        <dbReference type="Proteomes" id="UP000715095"/>
    </source>
</evidence>
<name>A0ABS2DQ15_9BURK</name>
<sequence>MENRSALEMPALAQALSLAAVYLPQDGCAYDRITLDIVLATAANLLRHNRPENEVRLAILWQLPASAAEQLVPEHLRPDLKALAVFFDRTLDFLAADEPLEPDDIERQADEILTPIPDAARIVAAVHLKAIVDRSPKRVFYAADRPEPDRALFFTRLLALAKTFAAGTSDLSGERLLLSVKAAIRSARLKQTLLPDEMDDRIWLFQIRQEVPTEKREAILKRLDKFLSALWLKVGCVPGKNGEGTDPWRNDALYVLLEEARAENTPALERCMASLAVRFQNLFSVRRLARDDVRSDICWRLLSMDHWHMGLRYAGRHKWLCQSTSADPLAAIIQSQPESDLERAISAFENAT</sequence>
<dbReference type="Proteomes" id="UP000715095">
    <property type="component" value="Unassembled WGS sequence"/>
</dbReference>
<gene>
    <name evidence="1" type="ORF">H6A60_02780</name>
</gene>
<evidence type="ECO:0000313" key="1">
    <source>
        <dbReference type="EMBL" id="MBM6703426.1"/>
    </source>
</evidence>
<dbReference type="RefSeq" id="WP_205101900.1">
    <property type="nucleotide sequence ID" value="NZ_JACJJC010000003.1"/>
</dbReference>
<organism evidence="1 2">
    <name type="scientific">Sutterella massiliensis</name>
    <dbReference type="NCBI Taxonomy" id="1816689"/>
    <lineage>
        <taxon>Bacteria</taxon>
        <taxon>Pseudomonadati</taxon>
        <taxon>Pseudomonadota</taxon>
        <taxon>Betaproteobacteria</taxon>
        <taxon>Burkholderiales</taxon>
        <taxon>Sutterellaceae</taxon>
        <taxon>Sutterella</taxon>
    </lineage>
</organism>
<accession>A0ABS2DQ15</accession>
<comment type="caution">
    <text evidence="1">The sequence shown here is derived from an EMBL/GenBank/DDBJ whole genome shotgun (WGS) entry which is preliminary data.</text>
</comment>
<reference evidence="1 2" key="1">
    <citation type="journal article" date="2021" name="Sci. Rep.">
        <title>The distribution of antibiotic resistance genes in chicken gut microbiota commensals.</title>
        <authorList>
            <person name="Juricova H."/>
            <person name="Matiasovicova J."/>
            <person name="Kubasova T."/>
            <person name="Cejkova D."/>
            <person name="Rychlik I."/>
        </authorList>
    </citation>
    <scope>NUCLEOTIDE SEQUENCE [LARGE SCALE GENOMIC DNA]</scope>
    <source>
        <strain evidence="1 2">An829</strain>
    </source>
</reference>
<proteinExistence type="predicted"/>